<sequence length="301" mass="35071">MDIWRRCLTGDRFTDPYEGVIDELSRYFEIPPEKVCWICEHSAEMVAEEWHKTGKSTIPDEIHRFYQAQPLWLFGTLRYHTNQTQPHGVVIADALQHVPPGHHLDFGCGAATASLFFNALGWQTSLGDVSESAVNFARWRFEQRGIQGTFYNLETDELPLNTYDLITAFDVMTCVVDVPKALRRLHQSLKPGGYLLFNVDSRKPTPMTIWHLYDAHYPVIRHVRRIGFRSLPKLPPYPLYCYQKTDRSPLNAAAVGLLDRMQHNRFETTVREQAHSIAFHVKRLLRPYKEDINKFRTWLSR</sequence>
<comment type="caution">
    <text evidence="1">The sequence shown here is derived from an EMBL/GenBank/DDBJ whole genome shotgun (WGS) entry which is preliminary data.</text>
</comment>
<dbReference type="GO" id="GO:0008168">
    <property type="term" value="F:methyltransferase activity"/>
    <property type="evidence" value="ECO:0007669"/>
    <property type="project" value="UniProtKB-KW"/>
</dbReference>
<dbReference type="Gene3D" id="3.40.50.150">
    <property type="entry name" value="Vaccinia Virus protein VP39"/>
    <property type="match status" value="1"/>
</dbReference>
<dbReference type="InterPro" id="IPR029063">
    <property type="entry name" value="SAM-dependent_MTases_sf"/>
</dbReference>
<protein>
    <submittedName>
        <fullName evidence="1">Class I SAM-dependent methyltransferase</fullName>
    </submittedName>
</protein>
<dbReference type="PANTHER" id="PTHR43861">
    <property type="entry name" value="TRANS-ACONITATE 2-METHYLTRANSFERASE-RELATED"/>
    <property type="match status" value="1"/>
</dbReference>
<keyword evidence="1" id="KW-0808">Transferase</keyword>
<name>A0A9X5I3T8_9CYAN</name>
<dbReference type="GO" id="GO:0032259">
    <property type="term" value="P:methylation"/>
    <property type="evidence" value="ECO:0007669"/>
    <property type="project" value="UniProtKB-KW"/>
</dbReference>
<reference evidence="1 2" key="1">
    <citation type="journal article" date="2015" name="Genome Announc.">
        <title>Draft Genome Sequence of the Terrestrial Cyanobacterium Scytonema millei VB511283, Isolated from Eastern India.</title>
        <authorList>
            <person name="Sen D."/>
            <person name="Chandrababunaidu M.M."/>
            <person name="Singh D."/>
            <person name="Sanghi N."/>
            <person name="Ghorai A."/>
            <person name="Mishra G.P."/>
            <person name="Madduluri M."/>
            <person name="Adhikary S.P."/>
            <person name="Tripathy S."/>
        </authorList>
    </citation>
    <scope>NUCLEOTIDE SEQUENCE [LARGE SCALE GENOMIC DNA]</scope>
    <source>
        <strain evidence="1 2">VB511283</strain>
    </source>
</reference>
<gene>
    <name evidence="1" type="ORF">QH73_0004045</name>
</gene>
<dbReference type="SUPFAM" id="SSF53335">
    <property type="entry name" value="S-adenosyl-L-methionine-dependent methyltransferases"/>
    <property type="match status" value="1"/>
</dbReference>
<evidence type="ECO:0000313" key="1">
    <source>
        <dbReference type="EMBL" id="NHC33842.1"/>
    </source>
</evidence>
<accession>A0A9X5I3T8</accession>
<dbReference type="CDD" id="cd02440">
    <property type="entry name" value="AdoMet_MTases"/>
    <property type="match status" value="1"/>
</dbReference>
<keyword evidence="2" id="KW-1185">Reference proteome</keyword>
<dbReference type="AlphaFoldDB" id="A0A9X5I3T8"/>
<organism evidence="1 2">
    <name type="scientific">Scytonema millei VB511283</name>
    <dbReference type="NCBI Taxonomy" id="1245923"/>
    <lineage>
        <taxon>Bacteria</taxon>
        <taxon>Bacillati</taxon>
        <taxon>Cyanobacteriota</taxon>
        <taxon>Cyanophyceae</taxon>
        <taxon>Nostocales</taxon>
        <taxon>Scytonemataceae</taxon>
        <taxon>Scytonema</taxon>
    </lineage>
</organism>
<keyword evidence="1" id="KW-0489">Methyltransferase</keyword>
<dbReference type="Pfam" id="PF13489">
    <property type="entry name" value="Methyltransf_23"/>
    <property type="match status" value="1"/>
</dbReference>
<proteinExistence type="predicted"/>
<evidence type="ECO:0000313" key="2">
    <source>
        <dbReference type="Proteomes" id="UP000031532"/>
    </source>
</evidence>
<dbReference type="EMBL" id="JTJC03000001">
    <property type="protein sequence ID" value="NHC33842.1"/>
    <property type="molecule type" value="Genomic_DNA"/>
</dbReference>
<dbReference type="Proteomes" id="UP000031532">
    <property type="component" value="Unassembled WGS sequence"/>
</dbReference>